<name>A0A6P1E6G8_LENHI</name>
<proteinExistence type="predicted"/>
<dbReference type="EMBL" id="CP047121">
    <property type="protein sequence ID" value="QHB51342.1"/>
    <property type="molecule type" value="Genomic_DNA"/>
</dbReference>
<organism evidence="1 2">
    <name type="scientific">Lentilactobacillus hilgardii</name>
    <name type="common">Lactobacillus hilgardii</name>
    <dbReference type="NCBI Taxonomy" id="1588"/>
    <lineage>
        <taxon>Bacteria</taxon>
        <taxon>Bacillati</taxon>
        <taxon>Bacillota</taxon>
        <taxon>Bacilli</taxon>
        <taxon>Lactobacillales</taxon>
        <taxon>Lactobacillaceae</taxon>
        <taxon>Lentilactobacillus</taxon>
    </lineage>
</organism>
<dbReference type="AlphaFoldDB" id="A0A6P1E6G8"/>
<dbReference type="RefSeq" id="WP_003552289.1">
    <property type="nucleotide sequence ID" value="NZ_CABKOL010000106.1"/>
</dbReference>
<gene>
    <name evidence="1" type="ORF">GQR93_03455</name>
</gene>
<evidence type="ECO:0000313" key="2">
    <source>
        <dbReference type="Proteomes" id="UP000465035"/>
    </source>
</evidence>
<evidence type="ECO:0008006" key="3">
    <source>
        <dbReference type="Google" id="ProtNLM"/>
    </source>
</evidence>
<protein>
    <recommendedName>
        <fullName evidence="3">D-alanyl-D-alanine carboxypeptidase</fullName>
    </recommendedName>
</protein>
<evidence type="ECO:0000313" key="1">
    <source>
        <dbReference type="EMBL" id="QHB51342.1"/>
    </source>
</evidence>
<reference evidence="1 2" key="1">
    <citation type="submission" date="2019-12" db="EMBL/GenBank/DDBJ databases">
        <title>Lactobacillus hilgardii FLUB.</title>
        <authorList>
            <person name="Gustaw K."/>
        </authorList>
    </citation>
    <scope>NUCLEOTIDE SEQUENCE [LARGE SCALE GENOMIC DNA]</scope>
    <source>
        <strain evidence="1 2">FLUB</strain>
    </source>
</reference>
<dbReference type="Proteomes" id="UP000465035">
    <property type="component" value="Chromosome"/>
</dbReference>
<accession>A0A6P1E6G8</accession>
<sequence>MNQKHFLKAVVLTTLGLGLMVGITSHLNQPAALAQSKKAKVVYNMKNPTIRLKVSKGYIWSNRFLTQAKYHAKNYKNEMFYSSRHATIKKPNGKEANYWLISNKSGSVKGWIWDRNTKRLDS</sequence>
<dbReference type="GeneID" id="69057412"/>